<accession>A0ABV7CE77</accession>
<comment type="caution">
    <text evidence="2">The sequence shown here is derived from an EMBL/GenBank/DDBJ whole genome shotgun (WGS) entry which is preliminary data.</text>
</comment>
<feature type="transmembrane region" description="Helical" evidence="1">
    <location>
        <begin position="75"/>
        <end position="94"/>
    </location>
</feature>
<feature type="transmembrane region" description="Helical" evidence="1">
    <location>
        <begin position="106"/>
        <end position="125"/>
    </location>
</feature>
<name>A0ABV7CE77_9VIBR</name>
<keyword evidence="1" id="KW-1133">Transmembrane helix</keyword>
<dbReference type="EMBL" id="JBHRSE010000121">
    <property type="protein sequence ID" value="MFC3025503.1"/>
    <property type="molecule type" value="Genomic_DNA"/>
</dbReference>
<proteinExistence type="predicted"/>
<evidence type="ECO:0000256" key="1">
    <source>
        <dbReference type="SAM" id="Phobius"/>
    </source>
</evidence>
<dbReference type="Proteomes" id="UP001595384">
    <property type="component" value="Unassembled WGS sequence"/>
</dbReference>
<evidence type="ECO:0000313" key="3">
    <source>
        <dbReference type="Proteomes" id="UP001595384"/>
    </source>
</evidence>
<evidence type="ECO:0000313" key="2">
    <source>
        <dbReference type="EMBL" id="MFC3025503.1"/>
    </source>
</evidence>
<keyword evidence="1" id="KW-0812">Transmembrane</keyword>
<gene>
    <name evidence="2" type="ORF">ACFODT_17005</name>
</gene>
<keyword evidence="3" id="KW-1185">Reference proteome</keyword>
<protein>
    <submittedName>
        <fullName evidence="2">Uncharacterized protein</fullName>
    </submittedName>
</protein>
<organism evidence="2 3">
    <name type="scientific">Vibrio zhugei</name>
    <dbReference type="NCBI Taxonomy" id="2479546"/>
    <lineage>
        <taxon>Bacteria</taxon>
        <taxon>Pseudomonadati</taxon>
        <taxon>Pseudomonadota</taxon>
        <taxon>Gammaproteobacteria</taxon>
        <taxon>Vibrionales</taxon>
        <taxon>Vibrionaceae</taxon>
        <taxon>Vibrio</taxon>
    </lineage>
</organism>
<sequence>MDDREKQIYEMVRRNKRREKIRNFIHKSKLIWVLDPYPYETHKIMPRTVVENYKREKIRQAYSWHYISRLQNEKAYKAGLAGIVTAPILASLAISKPLFFNFNFPIQMAFIFLSGMLFVLAGVIYSKRAPYFVKAFMEGEENKKYRAAPIREIHSSIFYEFLKLGRTYEITPQNIHELKNPDFR</sequence>
<reference evidence="3" key="1">
    <citation type="journal article" date="2019" name="Int. J. Syst. Evol. Microbiol.">
        <title>The Global Catalogue of Microorganisms (GCM) 10K type strain sequencing project: providing services to taxonomists for standard genome sequencing and annotation.</title>
        <authorList>
            <consortium name="The Broad Institute Genomics Platform"/>
            <consortium name="The Broad Institute Genome Sequencing Center for Infectious Disease"/>
            <person name="Wu L."/>
            <person name="Ma J."/>
        </authorList>
    </citation>
    <scope>NUCLEOTIDE SEQUENCE [LARGE SCALE GENOMIC DNA]</scope>
    <source>
        <strain evidence="3">KCTC 62784</strain>
    </source>
</reference>
<dbReference type="RefSeq" id="WP_123014212.1">
    <property type="nucleotide sequence ID" value="NZ_AP024912.1"/>
</dbReference>
<keyword evidence="1" id="KW-0472">Membrane</keyword>